<evidence type="ECO:0000313" key="2">
    <source>
        <dbReference type="Proteomes" id="UP001204953"/>
    </source>
</evidence>
<reference evidence="1" key="1">
    <citation type="submission" date="2022-06" db="EMBL/GenBank/DDBJ databases">
        <title>New cyanobacteria of genus Symplocastrum in benthos of Lake Baikal.</title>
        <authorList>
            <person name="Sorokovikova E."/>
            <person name="Tikhonova I."/>
            <person name="Krasnopeev A."/>
            <person name="Evseev P."/>
            <person name="Gladkikh A."/>
            <person name="Belykh O."/>
        </authorList>
    </citation>
    <scope>NUCLEOTIDE SEQUENCE</scope>
    <source>
        <strain evidence="1">BBK-W-15</strain>
    </source>
</reference>
<dbReference type="AlphaFoldDB" id="A0AAE3GPR4"/>
<dbReference type="InterPro" id="IPR002800">
    <property type="entry name" value="Rv2949c-like"/>
</dbReference>
<dbReference type="Gene3D" id="3.40.1410.10">
    <property type="entry name" value="Chorismate lyase-like"/>
    <property type="match status" value="1"/>
</dbReference>
<keyword evidence="2" id="KW-1185">Reference proteome</keyword>
<organism evidence="1 2">
    <name type="scientific">Limnofasciculus baicalensis BBK-W-15</name>
    <dbReference type="NCBI Taxonomy" id="2699891"/>
    <lineage>
        <taxon>Bacteria</taxon>
        <taxon>Bacillati</taxon>
        <taxon>Cyanobacteriota</taxon>
        <taxon>Cyanophyceae</taxon>
        <taxon>Coleofasciculales</taxon>
        <taxon>Coleofasciculaceae</taxon>
        <taxon>Limnofasciculus</taxon>
        <taxon>Limnofasciculus baicalensis</taxon>
    </lineage>
</organism>
<dbReference type="InterPro" id="IPR028978">
    <property type="entry name" value="Chorismate_lyase_/UTRA_dom_sf"/>
</dbReference>
<gene>
    <name evidence="1" type="ORF">NJ959_08025</name>
</gene>
<dbReference type="SUPFAM" id="SSF64288">
    <property type="entry name" value="Chorismate lyase-like"/>
    <property type="match status" value="1"/>
</dbReference>
<dbReference type="RefSeq" id="WP_254011217.1">
    <property type="nucleotide sequence ID" value="NZ_JAMZMM010000054.1"/>
</dbReference>
<dbReference type="EMBL" id="JAMZMM010000054">
    <property type="protein sequence ID" value="MCP2728420.1"/>
    <property type="molecule type" value="Genomic_DNA"/>
</dbReference>
<name>A0AAE3GPR4_9CYAN</name>
<sequence>MMPASAINEKQINQYELMRPDLDDSLARNHIEASKLSPFQRILLTTDGTVTEILEAYLFEPMRIVKLSEEIAATKQDIPYLNLKVGNEVIDRKILLQGKISRKNFIYAESIIVPDRLEPKFRDQLLNSKIPIGKLWLEHRSETFKEIVDSSQEPAEKLSDYFQISKEDKMLSRTYRVFSNRQPIMMITEKFPASYFVKDF</sequence>
<keyword evidence="1" id="KW-0670">Pyruvate</keyword>
<dbReference type="Pfam" id="PF01947">
    <property type="entry name" value="Rv2949c-like"/>
    <property type="match status" value="1"/>
</dbReference>
<protein>
    <submittedName>
        <fullName evidence="1">Chorismate pyruvate-lyase family protein</fullName>
    </submittedName>
</protein>
<accession>A0AAE3GPR4</accession>
<dbReference type="Proteomes" id="UP001204953">
    <property type="component" value="Unassembled WGS sequence"/>
</dbReference>
<comment type="caution">
    <text evidence="1">The sequence shown here is derived from an EMBL/GenBank/DDBJ whole genome shotgun (WGS) entry which is preliminary data.</text>
</comment>
<evidence type="ECO:0000313" key="1">
    <source>
        <dbReference type="EMBL" id="MCP2728420.1"/>
    </source>
</evidence>
<proteinExistence type="predicted"/>